<keyword evidence="8" id="KW-1185">Reference proteome</keyword>
<dbReference type="InterPro" id="IPR037673">
    <property type="entry name" value="MSC/AndL"/>
</dbReference>
<evidence type="ECO:0000256" key="4">
    <source>
        <dbReference type="ARBA" id="ARBA00023136"/>
    </source>
</evidence>
<name>A0A162MRD7_9HYPO</name>
<evidence type="ECO:0000256" key="5">
    <source>
        <dbReference type="SAM" id="MobiDB-lite"/>
    </source>
</evidence>
<dbReference type="SUPFAM" id="SSF81330">
    <property type="entry name" value="Gated mechanosensitive channel"/>
    <property type="match status" value="1"/>
</dbReference>
<dbReference type="Pfam" id="PF01741">
    <property type="entry name" value="MscL"/>
    <property type="match status" value="1"/>
</dbReference>
<evidence type="ECO:0000256" key="1">
    <source>
        <dbReference type="ARBA" id="ARBA00004141"/>
    </source>
</evidence>
<dbReference type="PANTHER" id="PTHR30266:SF2">
    <property type="entry name" value="LARGE-CONDUCTANCE MECHANOSENSITIVE CHANNEL"/>
    <property type="match status" value="1"/>
</dbReference>
<keyword evidence="4 6" id="KW-0472">Membrane</keyword>
<evidence type="ECO:0000313" key="8">
    <source>
        <dbReference type="Proteomes" id="UP000076874"/>
    </source>
</evidence>
<evidence type="ECO:0000256" key="2">
    <source>
        <dbReference type="ARBA" id="ARBA00022692"/>
    </source>
</evidence>
<feature type="region of interest" description="Disordered" evidence="5">
    <location>
        <begin position="1"/>
        <end position="27"/>
    </location>
</feature>
<feature type="transmembrane region" description="Helical" evidence="6">
    <location>
        <begin position="89"/>
        <end position="110"/>
    </location>
</feature>
<dbReference type="FunFam" id="1.10.1200.120:FF:000004">
    <property type="entry name" value="Ion channel, putative"/>
    <property type="match status" value="1"/>
</dbReference>
<dbReference type="AlphaFoldDB" id="A0A162MRD7"/>
<proteinExistence type="predicted"/>
<organism evidence="7 8">
    <name type="scientific">Niveomyces insectorum RCEF 264</name>
    <dbReference type="NCBI Taxonomy" id="1081102"/>
    <lineage>
        <taxon>Eukaryota</taxon>
        <taxon>Fungi</taxon>
        <taxon>Dikarya</taxon>
        <taxon>Ascomycota</taxon>
        <taxon>Pezizomycotina</taxon>
        <taxon>Sordariomycetes</taxon>
        <taxon>Hypocreomycetidae</taxon>
        <taxon>Hypocreales</taxon>
        <taxon>Cordycipitaceae</taxon>
        <taxon>Niveomyces</taxon>
    </lineage>
</organism>
<dbReference type="InterPro" id="IPR036019">
    <property type="entry name" value="MscL_channel"/>
</dbReference>
<dbReference type="GO" id="GO:0016020">
    <property type="term" value="C:membrane"/>
    <property type="evidence" value="ECO:0007669"/>
    <property type="project" value="UniProtKB-SubCell"/>
</dbReference>
<accession>A0A162MRD7</accession>
<dbReference type="PANTHER" id="PTHR30266">
    <property type="entry name" value="MECHANOSENSITIVE CHANNEL MSCL"/>
    <property type="match status" value="1"/>
</dbReference>
<evidence type="ECO:0000313" key="7">
    <source>
        <dbReference type="EMBL" id="OAA65710.1"/>
    </source>
</evidence>
<protein>
    <submittedName>
        <fullName evidence="7">Mechanosensitive ion channel</fullName>
    </submittedName>
</protein>
<keyword evidence="2 6" id="KW-0812">Transmembrane</keyword>
<dbReference type="GO" id="GO:0008381">
    <property type="term" value="F:mechanosensitive monoatomic ion channel activity"/>
    <property type="evidence" value="ECO:0007669"/>
    <property type="project" value="TreeGrafter"/>
</dbReference>
<reference evidence="7 8" key="1">
    <citation type="journal article" date="2016" name="Genome Biol. Evol.">
        <title>Divergent and convergent evolution of fungal pathogenicity.</title>
        <authorList>
            <person name="Shang Y."/>
            <person name="Xiao G."/>
            <person name="Zheng P."/>
            <person name="Cen K."/>
            <person name="Zhan S."/>
            <person name="Wang C."/>
        </authorList>
    </citation>
    <scope>NUCLEOTIDE SEQUENCE [LARGE SCALE GENOMIC DNA]</scope>
    <source>
        <strain evidence="7 8">RCEF 264</strain>
    </source>
</reference>
<dbReference type="OrthoDB" id="10010920at2759"/>
<sequence>MSMGMASFHDNAPSSDDGAMPASAPASVPANGLAPTLLPFRDDPFAANPFLDENAARASREDVNVLEVGERAVKHIWGGFIDFALQGNILEIAFGLIIAASFTAIVNSFVSDILLPPLSVLLPLNKNLDEKFAVLRRGPHYEKDHGYNTLQIAQDDGAVVMAYGIFLNRVINFVGVGLSLYALASMYQYFSHDPIIKHTVKCKYCRKRISEKAHRCVNCTSWLDGREERRAGM</sequence>
<dbReference type="Gene3D" id="1.10.1200.120">
    <property type="entry name" value="Large-conductance mechanosensitive channel, MscL, domain 1"/>
    <property type="match status" value="1"/>
</dbReference>
<keyword evidence="3 6" id="KW-1133">Transmembrane helix</keyword>
<dbReference type="STRING" id="1081102.A0A162MRD7"/>
<gene>
    <name evidence="7" type="ORF">SPI_02497</name>
</gene>
<dbReference type="Proteomes" id="UP000076874">
    <property type="component" value="Unassembled WGS sequence"/>
</dbReference>
<comment type="subcellular location">
    <subcellularLocation>
        <location evidence="1">Membrane</location>
        <topology evidence="1">Multi-pass membrane protein</topology>
    </subcellularLocation>
</comment>
<evidence type="ECO:0000256" key="3">
    <source>
        <dbReference type="ARBA" id="ARBA00022989"/>
    </source>
</evidence>
<feature type="transmembrane region" description="Helical" evidence="6">
    <location>
        <begin position="170"/>
        <end position="190"/>
    </location>
</feature>
<comment type="caution">
    <text evidence="7">The sequence shown here is derived from an EMBL/GenBank/DDBJ whole genome shotgun (WGS) entry which is preliminary data.</text>
</comment>
<dbReference type="EMBL" id="AZHD01000003">
    <property type="protein sequence ID" value="OAA65710.1"/>
    <property type="molecule type" value="Genomic_DNA"/>
</dbReference>
<evidence type="ECO:0000256" key="6">
    <source>
        <dbReference type="SAM" id="Phobius"/>
    </source>
</evidence>